<dbReference type="InterPro" id="IPR019888">
    <property type="entry name" value="Tscrpt_reg_AsnC-like"/>
</dbReference>
<feature type="region of interest" description="Disordered" evidence="4">
    <location>
        <begin position="173"/>
        <end position="268"/>
    </location>
</feature>
<sequence>MPQPVSDSATNPTPPPVLGLRDQRLIAALQCDGRLSAERAAEVLGENPRTVHRRWQALIGDGTVKVIAQPVRPASVGALLLRIKVLKGKLDALTAALAARSDIPFIDLSASGDEISAVSFTEPGSRDQLVFRQLPATPAVASVSAATVLHVFSEASDWRHNVLTPTERAALTPVWRPSESVRPAASGTGPASASGTGPASDSGTGPGPEPGLGLASGSGSGPAFEPGPGPASGSGPGTNLASGPATGPGPASGPGTGPASGPASGLDPIDTDILAALSGDARTPAAAIAARTGHPASTVRRRLARLMADGRLNTQVAVDPRRLGLFIDANVMLQVPPDHLDTVGRTLARHPAVHGAFATSGTANLHAAVWLPDLAALYRLITQDLTGLGIAGVETVIVGHAVKRPGR</sequence>
<dbReference type="Pfam" id="PF13404">
    <property type="entry name" value="HTH_AsnC-type"/>
    <property type="match status" value="2"/>
</dbReference>
<dbReference type="InterPro" id="IPR036390">
    <property type="entry name" value="WH_DNA-bd_sf"/>
</dbReference>
<keyword evidence="1" id="KW-0805">Transcription regulation</keyword>
<evidence type="ECO:0000313" key="6">
    <source>
        <dbReference type="EMBL" id="MEF3117884.1"/>
    </source>
</evidence>
<evidence type="ECO:0000256" key="3">
    <source>
        <dbReference type="ARBA" id="ARBA00023163"/>
    </source>
</evidence>
<evidence type="ECO:0000256" key="1">
    <source>
        <dbReference type="ARBA" id="ARBA00023015"/>
    </source>
</evidence>
<protein>
    <submittedName>
        <fullName evidence="6">AsnC family transcriptional regulator</fullName>
    </submittedName>
</protein>
<dbReference type="Pfam" id="PF01037">
    <property type="entry name" value="AsnC_trans_reg"/>
    <property type="match status" value="1"/>
</dbReference>
<evidence type="ECO:0000313" key="7">
    <source>
        <dbReference type="Proteomes" id="UP001348265"/>
    </source>
</evidence>
<accession>A0ABU7X2A2</accession>
<name>A0ABU7X2A2_9ACTN</name>
<evidence type="ECO:0000259" key="5">
    <source>
        <dbReference type="PROSITE" id="PS50956"/>
    </source>
</evidence>
<dbReference type="PANTHER" id="PTHR30154">
    <property type="entry name" value="LEUCINE-RESPONSIVE REGULATORY PROTEIN"/>
    <property type="match status" value="1"/>
</dbReference>
<dbReference type="PANTHER" id="PTHR30154:SF34">
    <property type="entry name" value="TRANSCRIPTIONAL REGULATOR AZLB"/>
    <property type="match status" value="1"/>
</dbReference>
<feature type="compositionally biased region" description="Low complexity" evidence="4">
    <location>
        <begin position="183"/>
        <end position="203"/>
    </location>
</feature>
<dbReference type="InterPro" id="IPR011008">
    <property type="entry name" value="Dimeric_a/b-barrel"/>
</dbReference>
<dbReference type="SUPFAM" id="SSF54909">
    <property type="entry name" value="Dimeric alpha+beta barrel"/>
    <property type="match status" value="1"/>
</dbReference>
<dbReference type="SMART" id="SM00344">
    <property type="entry name" value="HTH_ASNC"/>
    <property type="match status" value="1"/>
</dbReference>
<keyword evidence="2" id="KW-0238">DNA-binding</keyword>
<evidence type="ECO:0000256" key="2">
    <source>
        <dbReference type="ARBA" id="ARBA00023125"/>
    </source>
</evidence>
<dbReference type="PROSITE" id="PS50956">
    <property type="entry name" value="HTH_ASNC_2"/>
    <property type="match status" value="1"/>
</dbReference>
<dbReference type="RefSeq" id="WP_331789157.1">
    <property type="nucleotide sequence ID" value="NZ_JAVFKM010000022.1"/>
</dbReference>
<comment type="caution">
    <text evidence="6">The sequence shown here is derived from an EMBL/GenBank/DDBJ whole genome shotgun (WGS) entry which is preliminary data.</text>
</comment>
<dbReference type="InterPro" id="IPR036388">
    <property type="entry name" value="WH-like_DNA-bd_sf"/>
</dbReference>
<dbReference type="Proteomes" id="UP001348265">
    <property type="component" value="Unassembled WGS sequence"/>
</dbReference>
<dbReference type="InterPro" id="IPR019887">
    <property type="entry name" value="Tscrpt_reg_AsnC/Lrp_C"/>
</dbReference>
<dbReference type="Gene3D" id="1.10.10.10">
    <property type="entry name" value="Winged helix-like DNA-binding domain superfamily/Winged helix DNA-binding domain"/>
    <property type="match status" value="2"/>
</dbReference>
<dbReference type="Gene3D" id="3.30.70.920">
    <property type="match status" value="1"/>
</dbReference>
<dbReference type="InterPro" id="IPR000485">
    <property type="entry name" value="AsnC-type_HTH_dom"/>
</dbReference>
<dbReference type="SUPFAM" id="SSF46785">
    <property type="entry name" value="Winged helix' DNA-binding domain"/>
    <property type="match status" value="1"/>
</dbReference>
<organism evidence="6 7">
    <name type="scientific">Streptomyces chrestomyceticus</name>
    <dbReference type="NCBI Taxonomy" id="68185"/>
    <lineage>
        <taxon>Bacteria</taxon>
        <taxon>Bacillati</taxon>
        <taxon>Actinomycetota</taxon>
        <taxon>Actinomycetes</taxon>
        <taxon>Kitasatosporales</taxon>
        <taxon>Streptomycetaceae</taxon>
        <taxon>Streptomyces</taxon>
    </lineage>
</organism>
<reference evidence="6 7" key="1">
    <citation type="submission" date="2023-08" db="EMBL/GenBank/DDBJ databases">
        <authorList>
            <person name="Sharma P."/>
            <person name="Verma V."/>
            <person name="Mohan M.K."/>
            <person name="Dubey A.K."/>
        </authorList>
    </citation>
    <scope>NUCLEOTIDE SEQUENCE [LARGE SCALE GENOMIC DNA]</scope>
    <source>
        <strain evidence="6 7">ADP4</strain>
    </source>
</reference>
<dbReference type="EMBL" id="JAVFKM010000022">
    <property type="protein sequence ID" value="MEF3117884.1"/>
    <property type="molecule type" value="Genomic_DNA"/>
</dbReference>
<keyword evidence="3" id="KW-0804">Transcription</keyword>
<gene>
    <name evidence="6" type="ORF">RB636_32470</name>
</gene>
<feature type="domain" description="HTH asnC-type" evidence="5">
    <location>
        <begin position="266"/>
        <end position="326"/>
    </location>
</feature>
<keyword evidence="7" id="KW-1185">Reference proteome</keyword>
<evidence type="ECO:0000256" key="4">
    <source>
        <dbReference type="SAM" id="MobiDB-lite"/>
    </source>
</evidence>
<proteinExistence type="predicted"/>